<protein>
    <recommendedName>
        <fullName evidence="5">GAP family protein</fullName>
    </recommendedName>
</protein>
<dbReference type="EMBL" id="BLKW01000002">
    <property type="protein sequence ID" value="GFG73635.1"/>
    <property type="molecule type" value="Genomic_DNA"/>
</dbReference>
<name>A0A7I9XUM4_9MYCO</name>
<feature type="transmembrane region" description="Helical" evidence="2">
    <location>
        <begin position="169"/>
        <end position="186"/>
    </location>
</feature>
<keyword evidence="2" id="KW-0472">Membrane</keyword>
<dbReference type="Pfam" id="PF11139">
    <property type="entry name" value="SfLAP"/>
    <property type="match status" value="1"/>
</dbReference>
<sequence length="259" mass="27008">MVLGLVLALDPVRLGLILLMISRPRPAQSLLAYWVGAMAASVPYMLGPLMVLHVTPTFRSFAQHVASPATFASPMVRHIQIGIGVLALSVAAVMAVRFWAGQRSQLAADGGAAAPTPDSAARPPEPAPDTPRQSQSARRGLRARAHQAWVNGSSWPALMLGAASGPPPLTVLLVLTTIMASGVGIATQIGLALVWVVGMFVVVEVILVSYLAAPAKTQTILRLLHEQILAHRQQVLTSMVAAIGVAMMLYGIGGLGASG</sequence>
<proteinExistence type="predicted"/>
<feature type="region of interest" description="Disordered" evidence="1">
    <location>
        <begin position="109"/>
        <end position="139"/>
    </location>
</feature>
<dbReference type="Proteomes" id="UP000465361">
    <property type="component" value="Unassembled WGS sequence"/>
</dbReference>
<feature type="transmembrane region" description="Helical" evidence="2">
    <location>
        <begin position="30"/>
        <end position="55"/>
    </location>
</feature>
<comment type="caution">
    <text evidence="3">The sequence shown here is derived from an EMBL/GenBank/DDBJ whole genome shotgun (WGS) entry which is preliminary data.</text>
</comment>
<accession>A0A7I9XUM4</accession>
<gene>
    <name evidence="3" type="ORF">MBOT_10000</name>
</gene>
<evidence type="ECO:0000256" key="2">
    <source>
        <dbReference type="SAM" id="Phobius"/>
    </source>
</evidence>
<organism evidence="3 4">
    <name type="scientific">Mycobacterium botniense</name>
    <dbReference type="NCBI Taxonomy" id="84962"/>
    <lineage>
        <taxon>Bacteria</taxon>
        <taxon>Bacillati</taxon>
        <taxon>Actinomycetota</taxon>
        <taxon>Actinomycetes</taxon>
        <taxon>Mycobacteriales</taxon>
        <taxon>Mycobacteriaceae</taxon>
        <taxon>Mycobacterium</taxon>
    </lineage>
</organism>
<feature type="transmembrane region" description="Helical" evidence="2">
    <location>
        <begin position="234"/>
        <end position="253"/>
    </location>
</feature>
<evidence type="ECO:0000256" key="1">
    <source>
        <dbReference type="SAM" id="MobiDB-lite"/>
    </source>
</evidence>
<evidence type="ECO:0000313" key="3">
    <source>
        <dbReference type="EMBL" id="GFG73635.1"/>
    </source>
</evidence>
<evidence type="ECO:0000313" key="4">
    <source>
        <dbReference type="Proteomes" id="UP000465361"/>
    </source>
</evidence>
<keyword evidence="2" id="KW-0812">Transmembrane</keyword>
<keyword evidence="2" id="KW-1133">Transmembrane helix</keyword>
<feature type="transmembrane region" description="Helical" evidence="2">
    <location>
        <begin position="75"/>
        <end position="96"/>
    </location>
</feature>
<dbReference type="AlphaFoldDB" id="A0A7I9XUM4"/>
<keyword evidence="4" id="KW-1185">Reference proteome</keyword>
<feature type="transmembrane region" description="Helical" evidence="2">
    <location>
        <begin position="192"/>
        <end position="213"/>
    </location>
</feature>
<evidence type="ECO:0008006" key="5">
    <source>
        <dbReference type="Google" id="ProtNLM"/>
    </source>
</evidence>
<feature type="compositionally biased region" description="Low complexity" evidence="1">
    <location>
        <begin position="109"/>
        <end position="122"/>
    </location>
</feature>
<reference evidence="3 4" key="1">
    <citation type="journal article" date="2019" name="Emerg. Microbes Infect.">
        <title>Comprehensive subspecies identification of 175 nontuberculous mycobacteria species based on 7547 genomic profiles.</title>
        <authorList>
            <person name="Matsumoto Y."/>
            <person name="Kinjo T."/>
            <person name="Motooka D."/>
            <person name="Nabeya D."/>
            <person name="Jung N."/>
            <person name="Uechi K."/>
            <person name="Horii T."/>
            <person name="Iida T."/>
            <person name="Fujita J."/>
            <person name="Nakamura S."/>
        </authorList>
    </citation>
    <scope>NUCLEOTIDE SEQUENCE [LARGE SCALE GENOMIC DNA]</scope>
    <source>
        <strain evidence="3 4">JCM 17322</strain>
    </source>
</reference>
<dbReference type="InterPro" id="IPR021315">
    <property type="entry name" value="Gap/Sap"/>
</dbReference>